<evidence type="ECO:0000313" key="1">
    <source>
        <dbReference type="EMBL" id="VFU10388.1"/>
    </source>
</evidence>
<proteinExistence type="predicted"/>
<dbReference type="Proteomes" id="UP000294360">
    <property type="component" value="Chromosome"/>
</dbReference>
<organism evidence="1 2">
    <name type="scientific">Methylocella tundrae</name>
    <dbReference type="NCBI Taxonomy" id="227605"/>
    <lineage>
        <taxon>Bacteria</taxon>
        <taxon>Pseudomonadati</taxon>
        <taxon>Pseudomonadota</taxon>
        <taxon>Alphaproteobacteria</taxon>
        <taxon>Hyphomicrobiales</taxon>
        <taxon>Beijerinckiaceae</taxon>
        <taxon>Methylocella</taxon>
    </lineage>
</organism>
<dbReference type="KEGG" id="mtun:MTUNDRAET4_3501"/>
<gene>
    <name evidence="1" type="ORF">MTUNDRAET4_3501</name>
</gene>
<dbReference type="EMBL" id="LR536450">
    <property type="protein sequence ID" value="VFU10388.1"/>
    <property type="molecule type" value="Genomic_DNA"/>
</dbReference>
<accession>A0A4U8Z4J0</accession>
<name>A0A4U8Z4J0_METTU</name>
<reference evidence="1 2" key="1">
    <citation type="submission" date="2019-03" db="EMBL/GenBank/DDBJ databases">
        <authorList>
            <person name="Kox A.R. M."/>
        </authorList>
    </citation>
    <scope>NUCLEOTIDE SEQUENCE [LARGE SCALE GENOMIC DNA]</scope>
    <source>
        <strain evidence="1">MTUNDRAET4 annotated genome</strain>
    </source>
</reference>
<sequence length="40" mass="4547">MRVSGVFQKQPVLFSEAGPSPARRKACRRVWTPACSRWSI</sequence>
<protein>
    <submittedName>
        <fullName evidence="1">Uncharacterized protein</fullName>
    </submittedName>
</protein>
<evidence type="ECO:0000313" key="2">
    <source>
        <dbReference type="Proteomes" id="UP000294360"/>
    </source>
</evidence>
<dbReference type="AlphaFoldDB" id="A0A4U8Z4J0"/>